<feature type="transmembrane region" description="Helical" evidence="6">
    <location>
        <begin position="36"/>
        <end position="57"/>
    </location>
</feature>
<feature type="transmembrane region" description="Helical" evidence="6">
    <location>
        <begin position="164"/>
        <end position="184"/>
    </location>
</feature>
<dbReference type="Proteomes" id="UP001589738">
    <property type="component" value="Unassembled WGS sequence"/>
</dbReference>
<dbReference type="InterPro" id="IPR043428">
    <property type="entry name" value="LivM-like"/>
</dbReference>
<comment type="subcellular location">
    <subcellularLocation>
        <location evidence="1">Cell membrane</location>
        <topology evidence="1">Multi-pass membrane protein</topology>
    </subcellularLocation>
</comment>
<protein>
    <submittedName>
        <fullName evidence="7">Branched-chain amino acid ABC transporter permease</fullName>
    </submittedName>
</protein>
<dbReference type="PANTHER" id="PTHR30482:SF18">
    <property type="entry name" value="BRANCHED AMINO ACID TRANSPORT SYSTEM PERMEASE"/>
    <property type="match status" value="1"/>
</dbReference>
<keyword evidence="4 6" id="KW-1133">Transmembrane helix</keyword>
<evidence type="ECO:0000256" key="2">
    <source>
        <dbReference type="ARBA" id="ARBA00022475"/>
    </source>
</evidence>
<keyword evidence="3 6" id="KW-0812">Transmembrane</keyword>
<feature type="transmembrane region" description="Helical" evidence="6">
    <location>
        <begin position="296"/>
        <end position="319"/>
    </location>
</feature>
<name>A0ABV6KNN3_9BACI</name>
<sequence length="345" mass="37517">MSKLEKILYGNRLKPILFLVGLILILPLVVKSPYIFTILILIGIYSIVSLGLCLLIGYAGQISLGHAAFFGIGAYTSGVLTTSFELSPWIALTIGMITTFFIAYIIGIPILKLKGHFLALATLGINIIFYILILGLNQLTGGAAGLIGIPSLSLFGVPLTDKLFFYFFVWTAAVLVLLLSLNIVRSHVGRVLRSIHDSEIATETLGVKVENYKVAIFALSAAFASLAGSMYAHYITFVAPPTFYITKSILFLIMVMVGGASSVWGAILGTTVIMFLNEIIRFVGHTYFGISGEVEIVVYGLIIILIMMFLPKGLIHVISKPIQKIKPKKKVSVKAHKDMISQKGV</sequence>
<keyword evidence="2" id="KW-1003">Cell membrane</keyword>
<feature type="transmembrane region" description="Helical" evidence="6">
    <location>
        <begin position="89"/>
        <end position="110"/>
    </location>
</feature>
<dbReference type="PANTHER" id="PTHR30482">
    <property type="entry name" value="HIGH-AFFINITY BRANCHED-CHAIN AMINO ACID TRANSPORT SYSTEM PERMEASE"/>
    <property type="match status" value="1"/>
</dbReference>
<reference evidence="7 8" key="1">
    <citation type="submission" date="2024-09" db="EMBL/GenBank/DDBJ databases">
        <authorList>
            <person name="Sun Q."/>
            <person name="Mori K."/>
        </authorList>
    </citation>
    <scope>NUCLEOTIDE SEQUENCE [LARGE SCALE GENOMIC DNA]</scope>
    <source>
        <strain evidence="7 8">CGMCC 1.9126</strain>
    </source>
</reference>
<keyword evidence="5 6" id="KW-0472">Membrane</keyword>
<evidence type="ECO:0000256" key="5">
    <source>
        <dbReference type="ARBA" id="ARBA00023136"/>
    </source>
</evidence>
<feature type="transmembrane region" description="Helical" evidence="6">
    <location>
        <begin position="214"/>
        <end position="237"/>
    </location>
</feature>
<dbReference type="CDD" id="cd06581">
    <property type="entry name" value="TM_PBP1_LivM_like"/>
    <property type="match status" value="1"/>
</dbReference>
<evidence type="ECO:0000313" key="8">
    <source>
        <dbReference type="Proteomes" id="UP001589738"/>
    </source>
</evidence>
<keyword evidence="8" id="KW-1185">Reference proteome</keyword>
<feature type="transmembrane region" description="Helical" evidence="6">
    <location>
        <begin position="12"/>
        <end position="30"/>
    </location>
</feature>
<evidence type="ECO:0000256" key="1">
    <source>
        <dbReference type="ARBA" id="ARBA00004651"/>
    </source>
</evidence>
<organism evidence="7 8">
    <name type="scientific">Robertmurraya beringensis</name>
    <dbReference type="NCBI Taxonomy" id="641660"/>
    <lineage>
        <taxon>Bacteria</taxon>
        <taxon>Bacillati</taxon>
        <taxon>Bacillota</taxon>
        <taxon>Bacilli</taxon>
        <taxon>Bacillales</taxon>
        <taxon>Bacillaceae</taxon>
        <taxon>Robertmurraya</taxon>
    </lineage>
</organism>
<feature type="transmembrane region" description="Helical" evidence="6">
    <location>
        <begin position="117"/>
        <end position="133"/>
    </location>
</feature>
<evidence type="ECO:0000256" key="4">
    <source>
        <dbReference type="ARBA" id="ARBA00022989"/>
    </source>
</evidence>
<dbReference type="InterPro" id="IPR001851">
    <property type="entry name" value="ABC_transp_permease"/>
</dbReference>
<comment type="caution">
    <text evidence="7">The sequence shown here is derived from an EMBL/GenBank/DDBJ whole genome shotgun (WGS) entry which is preliminary data.</text>
</comment>
<proteinExistence type="predicted"/>
<dbReference type="RefSeq" id="WP_160545494.1">
    <property type="nucleotide sequence ID" value="NZ_JBHLUU010000016.1"/>
</dbReference>
<evidence type="ECO:0000313" key="7">
    <source>
        <dbReference type="EMBL" id="MFC0474602.1"/>
    </source>
</evidence>
<dbReference type="Pfam" id="PF02653">
    <property type="entry name" value="BPD_transp_2"/>
    <property type="match status" value="1"/>
</dbReference>
<feature type="transmembrane region" description="Helical" evidence="6">
    <location>
        <begin position="249"/>
        <end position="276"/>
    </location>
</feature>
<feature type="transmembrane region" description="Helical" evidence="6">
    <location>
        <begin position="64"/>
        <end position="83"/>
    </location>
</feature>
<accession>A0ABV6KNN3</accession>
<evidence type="ECO:0000256" key="6">
    <source>
        <dbReference type="SAM" id="Phobius"/>
    </source>
</evidence>
<gene>
    <name evidence="7" type="ORF">ACFFHF_04730</name>
</gene>
<evidence type="ECO:0000256" key="3">
    <source>
        <dbReference type="ARBA" id="ARBA00022692"/>
    </source>
</evidence>
<dbReference type="EMBL" id="JBHLUU010000016">
    <property type="protein sequence ID" value="MFC0474602.1"/>
    <property type="molecule type" value="Genomic_DNA"/>
</dbReference>